<evidence type="ECO:0000313" key="3">
    <source>
        <dbReference type="Proteomes" id="UP000035682"/>
    </source>
</evidence>
<evidence type="ECO:0000313" key="4">
    <source>
        <dbReference type="WBParaSite" id="SRAE_X000095900.1"/>
    </source>
</evidence>
<evidence type="ECO:0000256" key="1">
    <source>
        <dbReference type="SAM" id="MobiDB-lite"/>
    </source>
</evidence>
<feature type="compositionally biased region" description="Basic residues" evidence="1">
    <location>
        <begin position="67"/>
        <end position="84"/>
    </location>
</feature>
<dbReference type="RefSeq" id="XP_024510832.1">
    <property type="nucleotide sequence ID" value="XM_024645367.1"/>
</dbReference>
<organism evidence="2">
    <name type="scientific">Strongyloides ratti</name>
    <name type="common">Parasitic roundworm</name>
    <dbReference type="NCBI Taxonomy" id="34506"/>
    <lineage>
        <taxon>Eukaryota</taxon>
        <taxon>Metazoa</taxon>
        <taxon>Ecdysozoa</taxon>
        <taxon>Nematoda</taxon>
        <taxon>Chromadorea</taxon>
        <taxon>Rhabditida</taxon>
        <taxon>Tylenchina</taxon>
        <taxon>Panagrolaimomorpha</taxon>
        <taxon>Strongyloidoidea</taxon>
        <taxon>Strongyloididae</taxon>
        <taxon>Strongyloides</taxon>
    </lineage>
</organism>
<evidence type="ECO:0000313" key="5">
    <source>
        <dbReference type="WormBase" id="SRAE_X000095900"/>
    </source>
</evidence>
<dbReference type="Proteomes" id="UP000035682">
    <property type="component" value="Unplaced"/>
</dbReference>
<reference evidence="2 3" key="1">
    <citation type="submission" date="2014-09" db="EMBL/GenBank/DDBJ databases">
        <authorList>
            <person name="Martin A.A."/>
        </authorList>
    </citation>
    <scope>NUCLEOTIDE SEQUENCE</scope>
    <source>
        <strain evidence="3">ED321</strain>
        <strain evidence="2">ED321 Heterogonic</strain>
    </source>
</reference>
<dbReference type="CTD" id="36384016"/>
<name>A0A090LPF1_STRRB</name>
<dbReference type="WormBase" id="SRAE_X000095900">
    <property type="protein sequence ID" value="SRP00737"/>
    <property type="gene ID" value="WBGene00266522"/>
</dbReference>
<dbReference type="GeneID" id="36384016"/>
<protein>
    <submittedName>
        <fullName evidence="2 4">Uncharacterized protein</fullName>
    </submittedName>
</protein>
<keyword evidence="3" id="KW-1185">Reference proteome</keyword>
<gene>
    <name evidence="2 4 5" type="ORF">SRAE_X000095900</name>
</gene>
<sequence>MDKDASFGITNHNLLLCEFERIVNISFEEMNTNNAKEIVPSNLLWTDTLRKKADVKRKETIEENKRRRERKRNILINNKRRNNS</sequence>
<evidence type="ECO:0000313" key="2">
    <source>
        <dbReference type="EMBL" id="CEF71636.1"/>
    </source>
</evidence>
<accession>A0A090LPF1</accession>
<proteinExistence type="predicted"/>
<feature type="compositionally biased region" description="Basic and acidic residues" evidence="1">
    <location>
        <begin position="56"/>
        <end position="66"/>
    </location>
</feature>
<reference evidence="4" key="2">
    <citation type="submission" date="2020-12" db="UniProtKB">
        <authorList>
            <consortium name="WormBaseParasite"/>
        </authorList>
    </citation>
    <scope>IDENTIFICATION</scope>
</reference>
<feature type="region of interest" description="Disordered" evidence="1">
    <location>
        <begin position="56"/>
        <end position="84"/>
    </location>
</feature>
<dbReference type="WBParaSite" id="SRAE_X000095900.1">
    <property type="protein sequence ID" value="SRAE_X000095900.1"/>
    <property type="gene ID" value="WBGene00266522"/>
</dbReference>
<dbReference type="AlphaFoldDB" id="A0A090LPF1"/>
<dbReference type="EMBL" id="LN609530">
    <property type="protein sequence ID" value="CEF71636.1"/>
    <property type="molecule type" value="Genomic_DNA"/>
</dbReference>